<comment type="similarity">
    <text evidence="1">Belongs to the short-chain dehydrogenases/reductases (SDR) family.</text>
</comment>
<dbReference type="InterPro" id="IPR002347">
    <property type="entry name" value="SDR_fam"/>
</dbReference>
<sequence>MASSIPVVLITGGNQGIGFAIAQVLSESKKPYTILIGARNVSRGEEAVEKIKSSKTNDETTISTIQIDIASSESINDAVEKVTMDHGRLDILVNNAGISTKNGSAASRDDWLYIFQVNVFGTVEVTQAFFLLLEKSSNSKVVVMSSSMGSIGWTEAAEETPMGLALAPYSASKAAINMHLQYWKKCVPGTKFWGVDPGLCATDFGGDFTRNYGRPPKDGAAIVRQCVEGERDQFVGKVIFQENGEEGSRPW</sequence>
<dbReference type="Pfam" id="PF00106">
    <property type="entry name" value="adh_short"/>
    <property type="match status" value="1"/>
</dbReference>
<dbReference type="PANTHER" id="PTHR43008">
    <property type="entry name" value="BENZIL REDUCTASE"/>
    <property type="match status" value="1"/>
</dbReference>
<dbReference type="GO" id="GO:0016616">
    <property type="term" value="F:oxidoreductase activity, acting on the CH-OH group of donors, NAD or NADP as acceptor"/>
    <property type="evidence" value="ECO:0007669"/>
    <property type="project" value="UniProtKB-ARBA"/>
</dbReference>
<proteinExistence type="inferred from homology"/>
<reference evidence="3 4" key="1">
    <citation type="submission" date="2020-01" db="EMBL/GenBank/DDBJ databases">
        <authorList>
            <consortium name="DOE Joint Genome Institute"/>
            <person name="Haridas S."/>
            <person name="Albert R."/>
            <person name="Binder M."/>
            <person name="Bloem J."/>
            <person name="Labutti K."/>
            <person name="Salamov A."/>
            <person name="Andreopoulos B."/>
            <person name="Baker S.E."/>
            <person name="Barry K."/>
            <person name="Bills G."/>
            <person name="Bluhm B.H."/>
            <person name="Cannon C."/>
            <person name="Castanera R."/>
            <person name="Culley D.E."/>
            <person name="Daum C."/>
            <person name="Ezra D."/>
            <person name="Gonzalez J.B."/>
            <person name="Henrissat B."/>
            <person name="Kuo A."/>
            <person name="Liang C."/>
            <person name="Lipzen A."/>
            <person name="Lutzoni F."/>
            <person name="Magnuson J."/>
            <person name="Mondo S."/>
            <person name="Nolan M."/>
            <person name="Ohm R."/>
            <person name="Pangilinan J."/>
            <person name="Park H.-J.H."/>
            <person name="Ramirez L."/>
            <person name="Alfaro M."/>
            <person name="Sun H."/>
            <person name="Tritt A."/>
            <person name="Yoshinaga Y."/>
            <person name="Zwiers L.-H.L."/>
            <person name="Turgeon B.G."/>
            <person name="Goodwin S.B."/>
            <person name="Spatafora J.W."/>
            <person name="Crous P.W."/>
            <person name="Grigoriev I.V."/>
        </authorList>
    </citation>
    <scope>NUCLEOTIDE SEQUENCE [LARGE SCALE GENOMIC DNA]</scope>
    <source>
        <strain evidence="3 4">CBS 611.86</strain>
    </source>
</reference>
<dbReference type="GO" id="GO:0050664">
    <property type="term" value="F:oxidoreductase activity, acting on NAD(P)H, oxygen as acceptor"/>
    <property type="evidence" value="ECO:0007669"/>
    <property type="project" value="TreeGrafter"/>
</dbReference>
<dbReference type="Proteomes" id="UP000481861">
    <property type="component" value="Unassembled WGS sequence"/>
</dbReference>
<dbReference type="InterPro" id="IPR036291">
    <property type="entry name" value="NAD(P)-bd_dom_sf"/>
</dbReference>
<dbReference type="PANTHER" id="PTHR43008:SF8">
    <property type="entry name" value="BENZIL REDUCTASE ((S)-BENZOIN FORMING) IRC24"/>
    <property type="match status" value="1"/>
</dbReference>
<dbReference type="AlphaFoldDB" id="A0A7C8MDL1"/>
<accession>A0A7C8MDL1</accession>
<evidence type="ECO:0000256" key="2">
    <source>
        <dbReference type="ARBA" id="ARBA00023002"/>
    </source>
</evidence>
<dbReference type="OrthoDB" id="191139at2759"/>
<keyword evidence="4" id="KW-1185">Reference proteome</keyword>
<evidence type="ECO:0000313" key="3">
    <source>
        <dbReference type="EMBL" id="KAF2874361.1"/>
    </source>
</evidence>
<evidence type="ECO:0000313" key="4">
    <source>
        <dbReference type="Proteomes" id="UP000481861"/>
    </source>
</evidence>
<comment type="caution">
    <text evidence="3">The sequence shown here is derived from an EMBL/GenBank/DDBJ whole genome shotgun (WGS) entry which is preliminary data.</text>
</comment>
<dbReference type="SUPFAM" id="SSF51735">
    <property type="entry name" value="NAD(P)-binding Rossmann-fold domains"/>
    <property type="match status" value="1"/>
</dbReference>
<protein>
    <submittedName>
        <fullName evidence="3">Putative short-chain dehydrogenase</fullName>
    </submittedName>
</protein>
<keyword evidence="2" id="KW-0560">Oxidoreductase</keyword>
<organism evidence="3 4">
    <name type="scientific">Massariosphaeria phaeospora</name>
    <dbReference type="NCBI Taxonomy" id="100035"/>
    <lineage>
        <taxon>Eukaryota</taxon>
        <taxon>Fungi</taxon>
        <taxon>Dikarya</taxon>
        <taxon>Ascomycota</taxon>
        <taxon>Pezizomycotina</taxon>
        <taxon>Dothideomycetes</taxon>
        <taxon>Pleosporomycetidae</taxon>
        <taxon>Pleosporales</taxon>
        <taxon>Pleosporales incertae sedis</taxon>
        <taxon>Massariosphaeria</taxon>
    </lineage>
</organism>
<dbReference type="Gene3D" id="3.40.50.720">
    <property type="entry name" value="NAD(P)-binding Rossmann-like Domain"/>
    <property type="match status" value="1"/>
</dbReference>
<dbReference type="PRINTS" id="PR00081">
    <property type="entry name" value="GDHRDH"/>
</dbReference>
<evidence type="ECO:0000256" key="1">
    <source>
        <dbReference type="ARBA" id="ARBA00006484"/>
    </source>
</evidence>
<dbReference type="EMBL" id="JAADJZ010000006">
    <property type="protein sequence ID" value="KAF2874361.1"/>
    <property type="molecule type" value="Genomic_DNA"/>
</dbReference>
<name>A0A7C8MDL1_9PLEO</name>
<gene>
    <name evidence="3" type="ORF">BDV95DRAFT_516422</name>
</gene>